<organism evidence="1 2">
    <name type="scientific">Caligus rogercresseyi</name>
    <name type="common">Sea louse</name>
    <dbReference type="NCBI Taxonomy" id="217165"/>
    <lineage>
        <taxon>Eukaryota</taxon>
        <taxon>Metazoa</taxon>
        <taxon>Ecdysozoa</taxon>
        <taxon>Arthropoda</taxon>
        <taxon>Crustacea</taxon>
        <taxon>Multicrustacea</taxon>
        <taxon>Hexanauplia</taxon>
        <taxon>Copepoda</taxon>
        <taxon>Siphonostomatoida</taxon>
        <taxon>Caligidae</taxon>
        <taxon>Caligus</taxon>
    </lineage>
</organism>
<feature type="non-terminal residue" evidence="1">
    <location>
        <position position="56"/>
    </location>
</feature>
<feature type="non-terminal residue" evidence="1">
    <location>
        <position position="1"/>
    </location>
</feature>
<dbReference type="OrthoDB" id="5975154at2759"/>
<name>A0A7T8QSF7_CALRO</name>
<evidence type="ECO:0000313" key="1">
    <source>
        <dbReference type="EMBL" id="QQP53404.1"/>
    </source>
</evidence>
<protein>
    <submittedName>
        <fullName evidence="1">Acetylcholine receptor subunit alphatype acr16like</fullName>
    </submittedName>
</protein>
<reference evidence="2" key="1">
    <citation type="submission" date="2021-01" db="EMBL/GenBank/DDBJ databases">
        <title>Caligus Genome Assembly.</title>
        <authorList>
            <person name="Gallardo-Escarate C."/>
        </authorList>
    </citation>
    <scope>NUCLEOTIDE SEQUENCE [LARGE SCALE GENOMIC DNA]</scope>
</reference>
<dbReference type="Proteomes" id="UP000595437">
    <property type="component" value="Chromosome 4"/>
</dbReference>
<keyword evidence="2" id="KW-1185">Reference proteome</keyword>
<dbReference type="AlphaFoldDB" id="A0A7T8QSF7"/>
<keyword evidence="1" id="KW-0675">Receptor</keyword>
<evidence type="ECO:0000313" key="2">
    <source>
        <dbReference type="Proteomes" id="UP000595437"/>
    </source>
</evidence>
<accession>A0A7T8QSF7</accession>
<dbReference type="EMBL" id="CP045893">
    <property type="protein sequence ID" value="QQP53404.1"/>
    <property type="molecule type" value="Genomic_DNA"/>
</dbReference>
<gene>
    <name evidence="1" type="ORF">FKW44_005876</name>
</gene>
<sequence>PHGIFAMASLVTPNEPSRKAHYEEIHSYDKSDKGVGAKGKTSKSLLANVLDMDDDF</sequence>
<proteinExistence type="predicted"/>